<comment type="caution">
    <text evidence="2">The sequence shown here is derived from an EMBL/GenBank/DDBJ whole genome shotgun (WGS) entry which is preliminary data.</text>
</comment>
<dbReference type="AlphaFoldDB" id="A0A5N7MVL4"/>
<feature type="region of interest" description="Disordered" evidence="1">
    <location>
        <begin position="1"/>
        <end position="24"/>
    </location>
</feature>
<dbReference type="EMBL" id="VOSK01000516">
    <property type="protein sequence ID" value="MPR31022.1"/>
    <property type="molecule type" value="Genomic_DNA"/>
</dbReference>
<evidence type="ECO:0000313" key="3">
    <source>
        <dbReference type="Proteomes" id="UP000403266"/>
    </source>
</evidence>
<dbReference type="Proteomes" id="UP000403266">
    <property type="component" value="Unassembled WGS sequence"/>
</dbReference>
<proteinExistence type="predicted"/>
<reference evidence="2 3" key="1">
    <citation type="journal article" date="2019" name="Syst. Appl. Microbiol.">
        <title>Microvirga tunisiensis sp. nov., a root nodule symbiotic bacterium isolated from Lupinus micranthus and L. luteus grown in Northern Tunisia.</title>
        <authorList>
            <person name="Msaddak A."/>
            <person name="Rejili M."/>
            <person name="Duran D."/>
            <person name="Mars M."/>
            <person name="Palacios J.M."/>
            <person name="Ruiz-Argueso T."/>
            <person name="Rey L."/>
            <person name="Imperial J."/>
        </authorList>
    </citation>
    <scope>NUCLEOTIDE SEQUENCE [LARGE SCALE GENOMIC DNA]</scope>
    <source>
        <strain evidence="2 3">Lmie10</strain>
    </source>
</reference>
<name>A0A5N7MVL4_9HYPH</name>
<accession>A0A5N7MVL4</accession>
<sequence length="45" mass="5194">MTDEEWERIRPILPQPGRRGRKPKDDLCKILNAVDIGVKLPRPAD</sequence>
<keyword evidence="3" id="KW-1185">Reference proteome</keyword>
<organism evidence="2 3">
    <name type="scientific">Microvirga tunisiensis</name>
    <dbReference type="NCBI Taxonomy" id="2108360"/>
    <lineage>
        <taxon>Bacteria</taxon>
        <taxon>Pseudomonadati</taxon>
        <taxon>Pseudomonadota</taxon>
        <taxon>Alphaproteobacteria</taxon>
        <taxon>Hyphomicrobiales</taxon>
        <taxon>Methylobacteriaceae</taxon>
        <taxon>Microvirga</taxon>
    </lineage>
</organism>
<protein>
    <submittedName>
        <fullName evidence="2">Transposase</fullName>
    </submittedName>
</protein>
<evidence type="ECO:0000256" key="1">
    <source>
        <dbReference type="SAM" id="MobiDB-lite"/>
    </source>
</evidence>
<dbReference type="OrthoDB" id="9798237at2"/>
<gene>
    <name evidence="2" type="ORF">FS320_40445</name>
</gene>
<evidence type="ECO:0000313" key="2">
    <source>
        <dbReference type="EMBL" id="MPR31022.1"/>
    </source>
</evidence>